<dbReference type="GeneID" id="63770673"/>
<dbReference type="RefSeq" id="XP_040721700.1">
    <property type="nucleotide sequence ID" value="XM_040854461.1"/>
</dbReference>
<protein>
    <submittedName>
        <fullName evidence="1">Uncharacterized protein</fullName>
    </submittedName>
</protein>
<keyword evidence="2" id="KW-1185">Reference proteome</keyword>
<dbReference type="InParanoid" id="A0A1Y2EKR3"/>
<name>A0A1Y2EKR3_9PEZI</name>
<dbReference type="AlphaFoldDB" id="A0A1Y2EKR3"/>
<gene>
    <name evidence="1" type="ORF">BCR38DRAFT_27563</name>
</gene>
<evidence type="ECO:0000313" key="1">
    <source>
        <dbReference type="EMBL" id="ORY72108.1"/>
    </source>
</evidence>
<accession>A0A1Y2EKR3</accession>
<proteinExistence type="predicted"/>
<organism evidence="1 2">
    <name type="scientific">Pseudomassariella vexata</name>
    <dbReference type="NCBI Taxonomy" id="1141098"/>
    <lineage>
        <taxon>Eukaryota</taxon>
        <taxon>Fungi</taxon>
        <taxon>Dikarya</taxon>
        <taxon>Ascomycota</taxon>
        <taxon>Pezizomycotina</taxon>
        <taxon>Sordariomycetes</taxon>
        <taxon>Xylariomycetidae</taxon>
        <taxon>Amphisphaeriales</taxon>
        <taxon>Pseudomassariaceae</taxon>
        <taxon>Pseudomassariella</taxon>
    </lineage>
</organism>
<sequence>MQGTIGIVTALYSQKLLRGVLTKKVFEPDVYFRHGPEVPRGGCHLVPFYQQGYIAENPPCLVNDNHPTCTLCNLRPPCISSLIHARSRNNCLRSPTTTQAASSTFCIWKRGKLSFEINFISTVAKRWEATVLANQNETAPSLAIGSCARMTKAAYS</sequence>
<comment type="caution">
    <text evidence="1">The sequence shown here is derived from an EMBL/GenBank/DDBJ whole genome shotgun (WGS) entry which is preliminary data.</text>
</comment>
<dbReference type="EMBL" id="MCFJ01000001">
    <property type="protein sequence ID" value="ORY72108.1"/>
    <property type="molecule type" value="Genomic_DNA"/>
</dbReference>
<reference evidence="1 2" key="1">
    <citation type="submission" date="2016-07" db="EMBL/GenBank/DDBJ databases">
        <title>Pervasive Adenine N6-methylation of Active Genes in Fungi.</title>
        <authorList>
            <consortium name="DOE Joint Genome Institute"/>
            <person name="Mondo S.J."/>
            <person name="Dannebaum R.O."/>
            <person name="Kuo R.C."/>
            <person name="Labutti K."/>
            <person name="Haridas S."/>
            <person name="Kuo A."/>
            <person name="Salamov A."/>
            <person name="Ahrendt S.R."/>
            <person name="Lipzen A."/>
            <person name="Sullivan W."/>
            <person name="Andreopoulos W.B."/>
            <person name="Clum A."/>
            <person name="Lindquist E."/>
            <person name="Daum C."/>
            <person name="Ramamoorthy G.K."/>
            <person name="Gryganskyi A."/>
            <person name="Culley D."/>
            <person name="Magnuson J.K."/>
            <person name="James T.Y."/>
            <person name="O'Malley M.A."/>
            <person name="Stajich J.E."/>
            <person name="Spatafora J.W."/>
            <person name="Visel A."/>
            <person name="Grigoriev I.V."/>
        </authorList>
    </citation>
    <scope>NUCLEOTIDE SEQUENCE [LARGE SCALE GENOMIC DNA]</scope>
    <source>
        <strain evidence="1 2">CBS 129021</strain>
    </source>
</reference>
<evidence type="ECO:0000313" key="2">
    <source>
        <dbReference type="Proteomes" id="UP000193689"/>
    </source>
</evidence>
<dbReference type="Proteomes" id="UP000193689">
    <property type="component" value="Unassembled WGS sequence"/>
</dbReference>